<dbReference type="AlphaFoldDB" id="A0A023AXW4"/>
<dbReference type="RefSeq" id="XP_011133437.1">
    <property type="nucleotide sequence ID" value="XM_011135135.1"/>
</dbReference>
<protein>
    <submittedName>
        <fullName evidence="3">UDP-glucosyltransferase</fullName>
        <ecNumber evidence="3">2.4.1.115</ecNumber>
    </submittedName>
</protein>
<sequence>MSEDAQKMSEDAHKSGDIESWLPENYINRNCGKIKIISWVDQVAVLKHKAVRVFLSHSGWNGTLEAMSSFEGPIVCLPLGAEQAMNAKIQEEYFKNGLRVWQNGRTCSLKDTSIREVLRKAYNCFCDYSKVSCGLNLVSQFAFKNTSKCNLLHFIGSIPK</sequence>
<dbReference type="InterPro" id="IPR002213">
    <property type="entry name" value="UDP_glucos_trans"/>
</dbReference>
<evidence type="ECO:0000313" key="4">
    <source>
        <dbReference type="Proteomes" id="UP000019763"/>
    </source>
</evidence>
<dbReference type="Gene3D" id="3.40.50.2000">
    <property type="entry name" value="Glycogen Phosphorylase B"/>
    <property type="match status" value="1"/>
</dbReference>
<reference evidence="3" key="1">
    <citation type="submission" date="2013-12" db="EMBL/GenBank/DDBJ databases">
        <authorList>
            <person name="Omoto C.K."/>
            <person name="Sibley D."/>
            <person name="Venepally P."/>
            <person name="Hadjithomas M."/>
            <person name="Karamycheva S."/>
            <person name="Brunk B."/>
            <person name="Roos D."/>
            <person name="Caler E."/>
            <person name="Lorenzi H."/>
        </authorList>
    </citation>
    <scope>NUCLEOTIDE SEQUENCE</scope>
</reference>
<evidence type="ECO:0000256" key="2">
    <source>
        <dbReference type="RuleBase" id="RU003718"/>
    </source>
</evidence>
<keyword evidence="1 2" id="KW-0808">Transferase</keyword>
<dbReference type="PROSITE" id="PS00375">
    <property type="entry name" value="UDPGT"/>
    <property type="match status" value="1"/>
</dbReference>
<dbReference type="OrthoDB" id="5835829at2759"/>
<dbReference type="EMBL" id="AFNH02001334">
    <property type="protein sequence ID" value="EZG43308.1"/>
    <property type="molecule type" value="Genomic_DNA"/>
</dbReference>
<dbReference type="VEuPathDB" id="CryptoDB:GNI_177330"/>
<keyword evidence="2 3" id="KW-0328">Glycosyltransferase</keyword>
<dbReference type="GeneID" id="22916008"/>
<comment type="similarity">
    <text evidence="2">Belongs to the UDP-glycosyltransferase family.</text>
</comment>
<evidence type="ECO:0000256" key="1">
    <source>
        <dbReference type="ARBA" id="ARBA00022679"/>
    </source>
</evidence>
<accession>A0A023AXW4</accession>
<dbReference type="eggNOG" id="KOG1192">
    <property type="taxonomic scope" value="Eukaryota"/>
</dbReference>
<proteinExistence type="inferred from homology"/>
<dbReference type="PANTHER" id="PTHR48045">
    <property type="entry name" value="UDP-GLYCOSYLTRANSFERASE 72B1"/>
    <property type="match status" value="1"/>
</dbReference>
<dbReference type="GO" id="GO:0047213">
    <property type="term" value="F:anthocyanidin 3-O-glucosyltransferase activity"/>
    <property type="evidence" value="ECO:0007669"/>
    <property type="project" value="UniProtKB-EC"/>
</dbReference>
<dbReference type="SUPFAM" id="SSF53756">
    <property type="entry name" value="UDP-Glycosyltransferase/glycogen phosphorylase"/>
    <property type="match status" value="1"/>
</dbReference>
<keyword evidence="4" id="KW-1185">Reference proteome</keyword>
<dbReference type="PANTHER" id="PTHR48045:SF31">
    <property type="entry name" value="UDP-GLYCOSYLTRANSFERASE 76B1-LIKE"/>
    <property type="match status" value="1"/>
</dbReference>
<name>A0A023AXW4_GRENI</name>
<dbReference type="Proteomes" id="UP000019763">
    <property type="component" value="Unassembled WGS sequence"/>
</dbReference>
<organism evidence="3 4">
    <name type="scientific">Gregarina niphandrodes</name>
    <name type="common">Septate eugregarine</name>
    <dbReference type="NCBI Taxonomy" id="110365"/>
    <lineage>
        <taxon>Eukaryota</taxon>
        <taxon>Sar</taxon>
        <taxon>Alveolata</taxon>
        <taxon>Apicomplexa</taxon>
        <taxon>Conoidasida</taxon>
        <taxon>Gregarinasina</taxon>
        <taxon>Eugregarinorida</taxon>
        <taxon>Gregarinidae</taxon>
        <taxon>Gregarina</taxon>
    </lineage>
</organism>
<gene>
    <name evidence="3" type="ORF">GNI_177330</name>
</gene>
<dbReference type="Pfam" id="PF00201">
    <property type="entry name" value="UDPGT"/>
    <property type="match status" value="1"/>
</dbReference>
<evidence type="ECO:0000313" key="3">
    <source>
        <dbReference type="EMBL" id="EZG43308.1"/>
    </source>
</evidence>
<comment type="caution">
    <text evidence="3">The sequence shown here is derived from an EMBL/GenBank/DDBJ whole genome shotgun (WGS) entry which is preliminary data.</text>
</comment>
<dbReference type="EC" id="2.4.1.115" evidence="3"/>
<dbReference type="InterPro" id="IPR035595">
    <property type="entry name" value="UDP_glycos_trans_CS"/>
</dbReference>